<evidence type="ECO:0000256" key="1">
    <source>
        <dbReference type="SAM" id="Phobius"/>
    </source>
</evidence>
<evidence type="ECO:0000313" key="3">
    <source>
        <dbReference type="Proteomes" id="UP000198960"/>
    </source>
</evidence>
<feature type="transmembrane region" description="Helical" evidence="1">
    <location>
        <begin position="16"/>
        <end position="37"/>
    </location>
</feature>
<evidence type="ECO:0000313" key="2">
    <source>
        <dbReference type="EMBL" id="SEP15498.1"/>
    </source>
</evidence>
<dbReference type="RefSeq" id="WP_091946626.1">
    <property type="nucleotide sequence ID" value="NZ_FOEE01000012.1"/>
</dbReference>
<proteinExistence type="predicted"/>
<reference evidence="3" key="1">
    <citation type="submission" date="2016-10" db="EMBL/GenBank/DDBJ databases">
        <authorList>
            <person name="Varghese N."/>
            <person name="Submissions S."/>
        </authorList>
    </citation>
    <scope>NUCLEOTIDE SEQUENCE [LARGE SCALE GENOMIC DNA]</scope>
    <source>
        <strain evidence="3">DSM 45413</strain>
    </source>
</reference>
<gene>
    <name evidence="2" type="ORF">SAMN05660991_03600</name>
</gene>
<keyword evidence="1" id="KW-0812">Transmembrane</keyword>
<dbReference type="Proteomes" id="UP000198960">
    <property type="component" value="Unassembled WGS sequence"/>
</dbReference>
<dbReference type="STRING" id="673521.SAMN05660991_03600"/>
<name>A0A1H8VKS9_9ACTN</name>
<organism evidence="2 3">
    <name type="scientific">Trujillonella endophytica</name>
    <dbReference type="NCBI Taxonomy" id="673521"/>
    <lineage>
        <taxon>Bacteria</taxon>
        <taxon>Bacillati</taxon>
        <taxon>Actinomycetota</taxon>
        <taxon>Actinomycetes</taxon>
        <taxon>Geodermatophilales</taxon>
        <taxon>Geodermatophilaceae</taxon>
        <taxon>Trujillonella</taxon>
    </lineage>
</organism>
<dbReference type="EMBL" id="FOEE01000012">
    <property type="protein sequence ID" value="SEP15498.1"/>
    <property type="molecule type" value="Genomic_DNA"/>
</dbReference>
<feature type="transmembrane region" description="Helical" evidence="1">
    <location>
        <begin position="75"/>
        <end position="96"/>
    </location>
</feature>
<feature type="transmembrane region" description="Helical" evidence="1">
    <location>
        <begin position="49"/>
        <end position="68"/>
    </location>
</feature>
<dbReference type="AlphaFoldDB" id="A0A1H8VKS9"/>
<sequence length="144" mass="14688">MTETLAQKRGGGTATALLRLAGAALLAAIAGIHLYLWQDGYDSIDVIGPAFLLQAVVGFAGALLLVVAPPRILPAAAVLGALFAAGSLAAILLSSVELFGRAPGLFDFVESPAADLWGETVVVEVAALVVLTVLAVLTLSRRRA</sequence>
<accession>A0A1H8VKS9</accession>
<protein>
    <submittedName>
        <fullName evidence="2">Uncharacterized protein</fullName>
    </submittedName>
</protein>
<feature type="transmembrane region" description="Helical" evidence="1">
    <location>
        <begin position="116"/>
        <end position="139"/>
    </location>
</feature>
<keyword evidence="3" id="KW-1185">Reference proteome</keyword>
<keyword evidence="1" id="KW-1133">Transmembrane helix</keyword>
<keyword evidence="1" id="KW-0472">Membrane</keyword>